<feature type="coiled-coil region" evidence="1">
    <location>
        <begin position="226"/>
        <end position="256"/>
    </location>
</feature>
<proteinExistence type="predicted"/>
<evidence type="ECO:0000313" key="2">
    <source>
        <dbReference type="EMBL" id="VDL78367.1"/>
    </source>
</evidence>
<dbReference type="OMA" id="QNVYRKE"/>
<dbReference type="WBParaSite" id="NBR_0001477201-mRNA-1">
    <property type="protein sequence ID" value="NBR_0001477201-mRNA-1"/>
    <property type="gene ID" value="NBR_0001477201"/>
</dbReference>
<dbReference type="EMBL" id="UYSL01021486">
    <property type="protein sequence ID" value="VDL78367.1"/>
    <property type="molecule type" value="Genomic_DNA"/>
</dbReference>
<evidence type="ECO:0000256" key="1">
    <source>
        <dbReference type="SAM" id="Coils"/>
    </source>
</evidence>
<keyword evidence="3" id="KW-1185">Reference proteome</keyword>
<gene>
    <name evidence="2" type="ORF">NBR_LOCUS14773</name>
</gene>
<feature type="coiled-coil region" evidence="1">
    <location>
        <begin position="10"/>
        <end position="62"/>
    </location>
</feature>
<name>A0A0N4YDQ6_NIPBR</name>
<feature type="coiled-coil region" evidence="1">
    <location>
        <begin position="99"/>
        <end position="126"/>
    </location>
</feature>
<dbReference type="AlphaFoldDB" id="A0A0N4YDQ6"/>
<protein>
    <submittedName>
        <fullName evidence="2 4">Uncharacterized protein</fullName>
    </submittedName>
</protein>
<sequence length="399" mass="46903">MEDDRACIELEKVNETLEKERSLVLQTQENYNTLKAKFLELTETTQKQIDDLQKKLSEKDEHLDSVLHTSEALKTENGILREQVRQLELSLEEAGRVAKSREEQMKKDFEEQIEKLVESISTDNNEKTCLNCKVMNDDEILKQNEHIQSLLAEVRRVQCAADETVLALRTELREERERGIDLETTARSELNRRMKQDMEKEIAWLSKEENFRTMLMQRTASFEQKTAEFEREAEEKDELISDLRRQVDKLTDAQQQSITENSVKIEDEEKRRLKEDLKAKSNPSTQSTKTFTLLKLFQTLSIASKQNDEVNKAIIEELKKDRNKLEITIAELKNNAQAYPSKTAELNRLNRLLEEKDEKLNASRRSYRHLLRKVETSLIHLEKQQQQTKRKLEESFVAY</sequence>
<evidence type="ECO:0000313" key="4">
    <source>
        <dbReference type="WBParaSite" id="NBR_0001477201-mRNA-1"/>
    </source>
</evidence>
<reference evidence="4" key="1">
    <citation type="submission" date="2017-02" db="UniProtKB">
        <authorList>
            <consortium name="WormBaseParasite"/>
        </authorList>
    </citation>
    <scope>IDENTIFICATION</scope>
</reference>
<organism evidence="4">
    <name type="scientific">Nippostrongylus brasiliensis</name>
    <name type="common">Rat hookworm</name>
    <dbReference type="NCBI Taxonomy" id="27835"/>
    <lineage>
        <taxon>Eukaryota</taxon>
        <taxon>Metazoa</taxon>
        <taxon>Ecdysozoa</taxon>
        <taxon>Nematoda</taxon>
        <taxon>Chromadorea</taxon>
        <taxon>Rhabditida</taxon>
        <taxon>Rhabditina</taxon>
        <taxon>Rhabditomorpha</taxon>
        <taxon>Strongyloidea</taxon>
        <taxon>Heligmosomidae</taxon>
        <taxon>Nippostrongylus</taxon>
    </lineage>
</organism>
<accession>A0A0N4YDQ6</accession>
<dbReference type="Proteomes" id="UP000271162">
    <property type="component" value="Unassembled WGS sequence"/>
</dbReference>
<feature type="coiled-coil region" evidence="1">
    <location>
        <begin position="315"/>
        <end position="391"/>
    </location>
</feature>
<keyword evidence="1" id="KW-0175">Coiled coil</keyword>
<evidence type="ECO:0000313" key="3">
    <source>
        <dbReference type="Proteomes" id="UP000271162"/>
    </source>
</evidence>
<dbReference type="STRING" id="27835.A0A0N4YDQ6"/>
<reference evidence="2 3" key="2">
    <citation type="submission" date="2018-11" db="EMBL/GenBank/DDBJ databases">
        <authorList>
            <consortium name="Pathogen Informatics"/>
        </authorList>
    </citation>
    <scope>NUCLEOTIDE SEQUENCE [LARGE SCALE GENOMIC DNA]</scope>
</reference>